<dbReference type="AlphaFoldDB" id="A0A0H5P1S4"/>
<evidence type="ECO:0000256" key="1">
    <source>
        <dbReference type="ARBA" id="ARBA00001163"/>
    </source>
</evidence>
<geneLocation type="plasmid" evidence="8">
    <name>2</name>
</geneLocation>
<dbReference type="EC" id="4.1.1.97" evidence="3"/>
<gene>
    <name evidence="8" type="primary">uao</name>
    <name evidence="8" type="ORF">ERS450000_04637</name>
</gene>
<dbReference type="KEGG" id="nfr:ERS450000_04637"/>
<dbReference type="Gene3D" id="1.10.3330.10">
    <property type="entry name" value="Oxo-4-hydroxy-4-carboxy-5-ureidoimidazoline decarboxylase"/>
    <property type="match status" value="1"/>
</dbReference>
<evidence type="ECO:0000256" key="6">
    <source>
        <dbReference type="ARBA" id="ARBA00023239"/>
    </source>
</evidence>
<dbReference type="GO" id="GO:0051997">
    <property type="term" value="F:2-oxo-4-hydroxy-4-carboxy-5-ureidoimidazoline decarboxylase activity"/>
    <property type="evidence" value="ECO:0007669"/>
    <property type="project" value="UniProtKB-EC"/>
</dbReference>
<dbReference type="Proteomes" id="UP000057820">
    <property type="component" value="Plasmid 2"/>
</dbReference>
<dbReference type="Pfam" id="PF09349">
    <property type="entry name" value="OHCU_decarbox"/>
    <property type="match status" value="1"/>
</dbReference>
<evidence type="ECO:0000259" key="7">
    <source>
        <dbReference type="Pfam" id="PF09349"/>
    </source>
</evidence>
<dbReference type="EMBL" id="LN868939">
    <property type="protein sequence ID" value="CRY81855.1"/>
    <property type="molecule type" value="Genomic_DNA"/>
</dbReference>
<comment type="pathway">
    <text evidence="2">Purine metabolism; urate degradation; (S)-allantoin from urate: step 3/3.</text>
</comment>
<reference evidence="9" key="1">
    <citation type="submission" date="2015-03" db="EMBL/GenBank/DDBJ databases">
        <authorList>
            <consortium name="Pathogen Informatics"/>
        </authorList>
    </citation>
    <scope>NUCLEOTIDE SEQUENCE [LARGE SCALE GENOMIC DNA]</scope>
    <source>
        <strain evidence="9">NCTC11134</strain>
        <plasmid evidence="9">2</plasmid>
    </source>
</reference>
<dbReference type="GO" id="GO:0019628">
    <property type="term" value="P:urate catabolic process"/>
    <property type="evidence" value="ECO:0007669"/>
    <property type="project" value="TreeGrafter"/>
</dbReference>
<dbReference type="NCBIfam" id="NF010372">
    <property type="entry name" value="PRK13798.1"/>
    <property type="match status" value="1"/>
</dbReference>
<proteinExistence type="predicted"/>
<evidence type="ECO:0000256" key="2">
    <source>
        <dbReference type="ARBA" id="ARBA00004754"/>
    </source>
</evidence>
<evidence type="ECO:0000256" key="3">
    <source>
        <dbReference type="ARBA" id="ARBA00012257"/>
    </source>
</evidence>
<organism evidence="8 9">
    <name type="scientific">Nocardia farcinica</name>
    <dbReference type="NCBI Taxonomy" id="37329"/>
    <lineage>
        <taxon>Bacteria</taxon>
        <taxon>Bacillati</taxon>
        <taxon>Actinomycetota</taxon>
        <taxon>Actinomycetes</taxon>
        <taxon>Mycobacteriales</taxon>
        <taxon>Nocardiaceae</taxon>
        <taxon>Nocardia</taxon>
    </lineage>
</organism>
<keyword evidence="8" id="KW-0614">Plasmid</keyword>
<accession>A0A0H5P1S4</accession>
<protein>
    <recommendedName>
        <fullName evidence="3">2-oxo-4-hydroxy-4-carboxy-5-ureidoimidazoline decarboxylase</fullName>
        <ecNumber evidence="3">4.1.1.97</ecNumber>
    </recommendedName>
</protein>
<dbReference type="InterPro" id="IPR017595">
    <property type="entry name" value="OHCU_decarboxylase-2"/>
</dbReference>
<dbReference type="GO" id="GO:0006144">
    <property type="term" value="P:purine nucleobase metabolic process"/>
    <property type="evidence" value="ECO:0007669"/>
    <property type="project" value="UniProtKB-KW"/>
</dbReference>
<keyword evidence="6" id="KW-0456">Lyase</keyword>
<dbReference type="PANTHER" id="PTHR43466:SF1">
    <property type="entry name" value="2-OXO-4-HYDROXY-4-CARBOXY-5-UREIDOIMIDAZOLINE DECARBOXYLASE-RELATED"/>
    <property type="match status" value="1"/>
</dbReference>
<comment type="catalytic activity">
    <reaction evidence="1">
        <text>5-hydroxy-2-oxo-4-ureido-2,5-dihydro-1H-imidazole-5-carboxylate + H(+) = (S)-allantoin + CO2</text>
        <dbReference type="Rhea" id="RHEA:26301"/>
        <dbReference type="ChEBI" id="CHEBI:15378"/>
        <dbReference type="ChEBI" id="CHEBI:15678"/>
        <dbReference type="ChEBI" id="CHEBI:16526"/>
        <dbReference type="ChEBI" id="CHEBI:58639"/>
        <dbReference type="EC" id="4.1.1.97"/>
    </reaction>
</comment>
<dbReference type="InterPro" id="IPR018020">
    <property type="entry name" value="OHCU_decarboxylase"/>
</dbReference>
<dbReference type="RefSeq" id="WP_060594157.1">
    <property type="nucleotide sequence ID" value="NZ_CP031418.1"/>
</dbReference>
<evidence type="ECO:0000256" key="4">
    <source>
        <dbReference type="ARBA" id="ARBA00022631"/>
    </source>
</evidence>
<dbReference type="NCBIfam" id="TIGR03180">
    <property type="entry name" value="UraD_2"/>
    <property type="match status" value="1"/>
</dbReference>
<evidence type="ECO:0000313" key="8">
    <source>
        <dbReference type="EMBL" id="CRY81855.1"/>
    </source>
</evidence>
<feature type="domain" description="Oxo-4-hydroxy-4-carboxy-5-ureidoimidazoline decarboxylase" evidence="7">
    <location>
        <begin position="14"/>
        <end position="161"/>
    </location>
</feature>
<keyword evidence="4" id="KW-0659">Purine metabolism</keyword>
<evidence type="ECO:0000313" key="9">
    <source>
        <dbReference type="Proteomes" id="UP000057820"/>
    </source>
</evidence>
<dbReference type="SUPFAM" id="SSF158694">
    <property type="entry name" value="UraD-Like"/>
    <property type="match status" value="1"/>
</dbReference>
<dbReference type="InterPro" id="IPR036778">
    <property type="entry name" value="OHCU_decarboxylase_sf"/>
</dbReference>
<dbReference type="PANTHER" id="PTHR43466">
    <property type="entry name" value="2-OXO-4-HYDROXY-4-CARBOXY-5-UREIDOIMIDAZOLINE DECARBOXYLASE-RELATED"/>
    <property type="match status" value="1"/>
</dbReference>
<evidence type="ECO:0000256" key="5">
    <source>
        <dbReference type="ARBA" id="ARBA00022793"/>
    </source>
</evidence>
<name>A0A0H5P1S4_NOCFR</name>
<sequence>MTHPAPAGTAAFDALPAAAATAALLEVCASPEWARRVVAGRPYGTAERLYAAAERVLADLPEREIDRALAGHPRIGEQPGGAAASHEQAGVAGADAATRAALAAGNRAYERRFGRIYLVSAAGRSADELLAILEARLRNDPEVEKRVVREELAKINRLRLARLPAVTGEDPV</sequence>
<keyword evidence="5" id="KW-0210">Decarboxylase</keyword>